<dbReference type="SUPFAM" id="SSF53218">
    <property type="entry name" value="Molybdenum cofactor biosynthesis proteins"/>
    <property type="match status" value="1"/>
</dbReference>
<evidence type="ECO:0000259" key="14">
    <source>
        <dbReference type="SMART" id="SM00852"/>
    </source>
</evidence>
<evidence type="ECO:0000256" key="2">
    <source>
        <dbReference type="ARBA" id="ARBA00007589"/>
    </source>
</evidence>
<dbReference type="CDD" id="cd23948">
    <property type="entry name" value="FAD_synthase"/>
    <property type="match status" value="1"/>
</dbReference>
<evidence type="ECO:0000256" key="13">
    <source>
        <dbReference type="ARBA" id="ARBA00049494"/>
    </source>
</evidence>
<proteinExistence type="evidence at transcript level"/>
<evidence type="ECO:0000256" key="12">
    <source>
        <dbReference type="ARBA" id="ARBA00031871"/>
    </source>
</evidence>
<evidence type="ECO:0000256" key="11">
    <source>
        <dbReference type="ARBA" id="ARBA00031145"/>
    </source>
</evidence>
<dbReference type="GO" id="GO:0006747">
    <property type="term" value="P:FAD biosynthetic process"/>
    <property type="evidence" value="ECO:0007669"/>
    <property type="project" value="TreeGrafter"/>
</dbReference>
<dbReference type="PANTHER" id="PTHR23293:SF9">
    <property type="entry name" value="FAD SYNTHASE"/>
    <property type="match status" value="1"/>
</dbReference>
<keyword evidence="4" id="KW-0285">Flavoprotein</keyword>
<evidence type="ECO:0000313" key="15">
    <source>
        <dbReference type="EMBL" id="JAC19921.1"/>
    </source>
</evidence>
<keyword evidence="5" id="KW-0288">FMN</keyword>
<comment type="similarity">
    <text evidence="2">In the N-terminal section; belongs to the MoaB/Mog family.</text>
</comment>
<evidence type="ECO:0000256" key="8">
    <source>
        <dbReference type="ARBA" id="ARBA00022741"/>
    </source>
</evidence>
<comment type="catalytic activity">
    <reaction evidence="13">
        <text>FMN + ATP + H(+) = FAD + diphosphate</text>
        <dbReference type="Rhea" id="RHEA:17237"/>
        <dbReference type="ChEBI" id="CHEBI:15378"/>
        <dbReference type="ChEBI" id="CHEBI:30616"/>
        <dbReference type="ChEBI" id="CHEBI:33019"/>
        <dbReference type="ChEBI" id="CHEBI:57692"/>
        <dbReference type="ChEBI" id="CHEBI:58210"/>
        <dbReference type="EC" id="2.7.7.2"/>
    </reaction>
</comment>
<dbReference type="Pfam" id="PF01507">
    <property type="entry name" value="PAPS_reduct"/>
    <property type="match status" value="1"/>
</dbReference>
<reference evidence="15" key="1">
    <citation type="submission" date="2014-03" db="EMBL/GenBank/DDBJ databases">
        <title>The sialotranscriptome of Amblyomma triste, Amblyomma parvum and Amblyomma cajennense ticks, uncovered by 454-based RNA-seq.</title>
        <authorList>
            <person name="Garcia G.R."/>
            <person name="Gardinassi L.G."/>
            <person name="Ribeiro J.M."/>
            <person name="Anatriello E."/>
            <person name="Ferreira B.R."/>
            <person name="Moreira H.N."/>
            <person name="Mafra C."/>
            <person name="Olegario M.M."/>
            <person name="Szabo P.J."/>
            <person name="Miranda-Santos I.K."/>
            <person name="Maruyama S.R."/>
        </authorList>
    </citation>
    <scope>NUCLEOTIDE SEQUENCE</scope>
    <source>
        <strain evidence="15">Uberlandia</strain>
        <tissue evidence="15">Salivary glands</tissue>
    </source>
</reference>
<dbReference type="EC" id="2.7.7.2" evidence="3"/>
<accession>A0A023FDG7</accession>
<dbReference type="PANTHER" id="PTHR23293">
    <property type="entry name" value="FAD SYNTHETASE-RELATED FMN ADENYLYLTRANSFERASE"/>
    <property type="match status" value="1"/>
</dbReference>
<keyword evidence="7" id="KW-0548">Nucleotidyltransferase</keyword>
<dbReference type="GO" id="GO:0005524">
    <property type="term" value="F:ATP binding"/>
    <property type="evidence" value="ECO:0007669"/>
    <property type="project" value="UniProtKB-KW"/>
</dbReference>
<dbReference type="GO" id="GO:0003919">
    <property type="term" value="F:FMN adenylyltransferase activity"/>
    <property type="evidence" value="ECO:0007669"/>
    <property type="project" value="UniProtKB-EC"/>
</dbReference>
<keyword evidence="9" id="KW-0274">FAD</keyword>
<dbReference type="Pfam" id="PF00994">
    <property type="entry name" value="MoCF_biosynth"/>
    <property type="match status" value="1"/>
</dbReference>
<evidence type="ECO:0000256" key="9">
    <source>
        <dbReference type="ARBA" id="ARBA00022827"/>
    </source>
</evidence>
<feature type="domain" description="MoaB/Mog" evidence="14">
    <location>
        <begin position="28"/>
        <end position="195"/>
    </location>
</feature>
<dbReference type="Pfam" id="PF24102">
    <property type="entry name" value="FLAD1_M"/>
    <property type="match status" value="1"/>
</dbReference>
<dbReference type="FunFam" id="3.40.980.10:FF:000038">
    <property type="entry name" value="Uncharacterized protein"/>
    <property type="match status" value="1"/>
</dbReference>
<evidence type="ECO:0000256" key="3">
    <source>
        <dbReference type="ARBA" id="ARBA00012393"/>
    </source>
</evidence>
<dbReference type="SUPFAM" id="SSF52402">
    <property type="entry name" value="Adenine nucleotide alpha hydrolases-like"/>
    <property type="match status" value="1"/>
</dbReference>
<evidence type="ECO:0000256" key="1">
    <source>
        <dbReference type="ARBA" id="ARBA00004726"/>
    </source>
</evidence>
<keyword evidence="10" id="KW-0067">ATP-binding</keyword>
<dbReference type="CDD" id="cd00885">
    <property type="entry name" value="cinA"/>
    <property type="match status" value="1"/>
</dbReference>
<name>A0A023FDG7_AMBCJ</name>
<comment type="pathway">
    <text evidence="1">Cofactor biosynthesis; FAD biosynthesis; FAD from FMN: step 1/1.</text>
</comment>
<dbReference type="SMART" id="SM00852">
    <property type="entry name" value="MoCF_biosynth"/>
    <property type="match status" value="1"/>
</dbReference>
<keyword evidence="6 15" id="KW-0808">Transferase</keyword>
<evidence type="ECO:0000256" key="6">
    <source>
        <dbReference type="ARBA" id="ARBA00022679"/>
    </source>
</evidence>
<dbReference type="AlphaFoldDB" id="A0A023FDG7"/>
<sequence length="506" mass="56974">MTLRSVGLFPRFFLRIRRAMSSGNDTAGIIVIGDEILRGDIRDTNVYHICSRLRAVGIRVERVSIIPDVVPVIAEEVRKFSASYSYVFTSGGVGPTHDDVTYESVAKAFDEDVFVHPEVLASFQTLYGPRSGADLAISKFATVPRSSKILFGDIQRPGRVIRLPLVCAKNVYMLPGVPLALEALFPLFLKDCEEKGHKIMYLTELFVKSDELSITATLNKTVEKFKDKVKFGSYPSLDNNYYRVRLVLEGEKEEDVADAKRFLLDNLPVDSVTQFDRNPLTNAWQKLGALAERKPHVAAAIKIIEDAIDKYSVEGLCLGFSGGKDCTIILHMLYAVLQKQLKPGEETLPQIQCLFMHSEKMWPDTISFIHNSAKLYNCDLTTLSEGSYKVAVQQYLASKPNVKAFLLGNRSTDPGGEKLTHFTPTDEGWPPVMRVFPVLDWSYRDVWDFIRDLSIPYCSLYDQGYSSIGVNEAPNEVLMYLDDRGAKRFKPAYMLEDAKLERCGRK</sequence>
<dbReference type="InterPro" id="IPR036425">
    <property type="entry name" value="MoaB/Mog-like_dom_sf"/>
</dbReference>
<keyword evidence="8" id="KW-0547">Nucleotide-binding</keyword>
<evidence type="ECO:0000256" key="4">
    <source>
        <dbReference type="ARBA" id="ARBA00022630"/>
    </source>
</evidence>
<evidence type="ECO:0000256" key="5">
    <source>
        <dbReference type="ARBA" id="ARBA00022643"/>
    </source>
</evidence>
<dbReference type="InterPro" id="IPR056596">
    <property type="entry name" value="FLAD1_M"/>
</dbReference>
<dbReference type="Gene3D" id="3.40.50.620">
    <property type="entry name" value="HUPs"/>
    <property type="match status" value="1"/>
</dbReference>
<organism evidence="15">
    <name type="scientific">Amblyomma cajennense</name>
    <name type="common">Cayenne tick</name>
    <name type="synonym">Acarus cajennensis</name>
    <dbReference type="NCBI Taxonomy" id="34607"/>
    <lineage>
        <taxon>Eukaryota</taxon>
        <taxon>Metazoa</taxon>
        <taxon>Ecdysozoa</taxon>
        <taxon>Arthropoda</taxon>
        <taxon>Chelicerata</taxon>
        <taxon>Arachnida</taxon>
        <taxon>Acari</taxon>
        <taxon>Parasitiformes</taxon>
        <taxon>Ixodida</taxon>
        <taxon>Ixodoidea</taxon>
        <taxon>Ixodidae</taxon>
        <taxon>Amblyomminae</taxon>
        <taxon>Amblyomma</taxon>
    </lineage>
</organism>
<dbReference type="EMBL" id="GBBK01004561">
    <property type="protein sequence ID" value="JAC19921.1"/>
    <property type="molecule type" value="mRNA"/>
</dbReference>
<evidence type="ECO:0000256" key="10">
    <source>
        <dbReference type="ARBA" id="ARBA00022840"/>
    </source>
</evidence>
<evidence type="ECO:0000256" key="7">
    <source>
        <dbReference type="ARBA" id="ARBA00022695"/>
    </source>
</evidence>
<dbReference type="InterPro" id="IPR014729">
    <property type="entry name" value="Rossmann-like_a/b/a_fold"/>
</dbReference>
<dbReference type="InterPro" id="IPR002500">
    <property type="entry name" value="PAPS_reduct_dom"/>
</dbReference>
<dbReference type="InterPro" id="IPR001453">
    <property type="entry name" value="MoaB/Mog_dom"/>
</dbReference>
<dbReference type="Gene3D" id="3.40.980.10">
    <property type="entry name" value="MoaB/Mog-like domain"/>
    <property type="match status" value="1"/>
</dbReference>
<protein>
    <recommendedName>
        <fullName evidence="3">FAD synthase</fullName>
        <ecNumber evidence="3">2.7.7.2</ecNumber>
    </recommendedName>
    <alternativeName>
        <fullName evidence="11">FAD pyrophosphorylase</fullName>
    </alternativeName>
    <alternativeName>
        <fullName evidence="12">FMN adenylyltransferase</fullName>
    </alternativeName>
</protein>